<organism evidence="2 3">
    <name type="scientific">BD1-7 clade bacterium</name>
    <dbReference type="NCBI Taxonomy" id="2029982"/>
    <lineage>
        <taxon>Bacteria</taxon>
        <taxon>Pseudomonadati</taxon>
        <taxon>Pseudomonadota</taxon>
        <taxon>Gammaproteobacteria</taxon>
        <taxon>Cellvibrionales</taxon>
        <taxon>Spongiibacteraceae</taxon>
        <taxon>BD1-7 clade</taxon>
    </lineage>
</organism>
<dbReference type="AlphaFoldDB" id="A0A5S9NR63"/>
<protein>
    <submittedName>
        <fullName evidence="2">Uncharacterized protein</fullName>
    </submittedName>
</protein>
<accession>A0A5S9NR63</accession>
<keyword evidence="1" id="KW-0802">TPR repeat</keyword>
<dbReference type="Gene3D" id="1.25.40.10">
    <property type="entry name" value="Tetratricopeptide repeat domain"/>
    <property type="match status" value="2"/>
</dbReference>
<proteinExistence type="predicted"/>
<dbReference type="Proteomes" id="UP000434580">
    <property type="component" value="Unassembled WGS sequence"/>
</dbReference>
<reference evidence="2 3" key="1">
    <citation type="submission" date="2019-11" db="EMBL/GenBank/DDBJ databases">
        <authorList>
            <person name="Holert J."/>
        </authorList>
    </citation>
    <scope>NUCLEOTIDE SEQUENCE [LARGE SCALE GENOMIC DNA]</scope>
    <source>
        <strain evidence="2">BC5_2</strain>
    </source>
</reference>
<dbReference type="EMBL" id="CACSII010000002">
    <property type="protein sequence ID" value="CAA0090430.1"/>
    <property type="molecule type" value="Genomic_DNA"/>
</dbReference>
<evidence type="ECO:0000313" key="3">
    <source>
        <dbReference type="Proteomes" id="UP000434580"/>
    </source>
</evidence>
<dbReference type="InterPro" id="IPR019734">
    <property type="entry name" value="TPR_rpt"/>
</dbReference>
<dbReference type="InterPro" id="IPR011990">
    <property type="entry name" value="TPR-like_helical_dom_sf"/>
</dbReference>
<name>A0A5S9NR63_9GAMM</name>
<dbReference type="Gene3D" id="3.20.80.10">
    <property type="entry name" value="Regulatory factor, effector binding domain"/>
    <property type="match status" value="1"/>
</dbReference>
<evidence type="ECO:0000256" key="1">
    <source>
        <dbReference type="PROSITE-ProRule" id="PRU00339"/>
    </source>
</evidence>
<gene>
    <name evidence="2" type="ORF">DPBNPPHM_02883</name>
</gene>
<dbReference type="InterPro" id="IPR011256">
    <property type="entry name" value="Reg_factor_effector_dom_sf"/>
</dbReference>
<dbReference type="SUPFAM" id="SSF48452">
    <property type="entry name" value="TPR-like"/>
    <property type="match status" value="1"/>
</dbReference>
<dbReference type="PROSITE" id="PS50005">
    <property type="entry name" value="TPR"/>
    <property type="match status" value="1"/>
</dbReference>
<sequence>MVKLMVGMILDQRVKRHRRWLLRAVTGLVALVMQFGATVWADQYRSRELKGPIDNRQTQRSIAELEADLKRIDDAYGKASTARYLARHYAAEKDIDKAASFYLEALNGEGLADVARLQTLRELVNLYWKHKRWQPLLDAVAGFEGGDIQPDIDIRLLEALAALNLKRNKVAVSAANAIRRDNSDLTLEQWQQLLFIFYRGGSYANAAIAQQAVIERSEPDLAAWRQLTAIYLKQKNWREAASALEAARQQGLALTLADQKQLRDLYALSKNPLAAARVQQELLQTGQLKSTADAWERLFSLWLQARELDQAIAALKKASQLAPSTERWLQIARLQMQGAHWQDMQQSIEQACQKPLDDQYVGRANLLLGVSFLKQGQHEPARRTLINATLVGGENDKAAAYLDFMAAAPATYQEESAFYGPCKPTWAPSPRRATVAAVSTADLTKAAISSPLVTFNVETSPAQTLYVGEYTVRIDELESRLMPLAMQLGASAVKNGGKISGPMHFIFPEAPEPDAKALHFQMAFPVSKKPRRNSRYKVLKDPGFKAANWVYDGAPDKVIDGWIALYKSVLAAGHTVTGVSRQVVMDTENASRDQMKLLLQLGIE</sequence>
<feature type="repeat" description="TPR" evidence="1">
    <location>
        <begin position="292"/>
        <end position="325"/>
    </location>
</feature>
<evidence type="ECO:0000313" key="2">
    <source>
        <dbReference type="EMBL" id="CAA0090430.1"/>
    </source>
</evidence>